<keyword evidence="3" id="KW-0805">Transcription regulation</keyword>
<dbReference type="Gene3D" id="2.20.25.80">
    <property type="entry name" value="WRKY domain"/>
    <property type="match status" value="2"/>
</dbReference>
<dbReference type="Pfam" id="PF03106">
    <property type="entry name" value="WRKY"/>
    <property type="match status" value="2"/>
</dbReference>
<evidence type="ECO:0000256" key="5">
    <source>
        <dbReference type="ARBA" id="ARBA00023163"/>
    </source>
</evidence>
<evidence type="ECO:0000256" key="4">
    <source>
        <dbReference type="ARBA" id="ARBA00023125"/>
    </source>
</evidence>
<dbReference type="PANTHER" id="PTHR31221">
    <property type="entry name" value="WRKY TRANSCRIPTION FACTOR PROTEIN 1-RELATED"/>
    <property type="match status" value="1"/>
</dbReference>
<dbReference type="GO" id="GO:0003700">
    <property type="term" value="F:DNA-binding transcription factor activity"/>
    <property type="evidence" value="ECO:0007669"/>
    <property type="project" value="InterPro"/>
</dbReference>
<dbReference type="SMART" id="SM00774">
    <property type="entry name" value="WRKY"/>
    <property type="match status" value="2"/>
</dbReference>
<dbReference type="PANTHER" id="PTHR31221:SF1">
    <property type="entry name" value="WRKY TRANSCRIPTION FACTOR 33-RELATED"/>
    <property type="match status" value="1"/>
</dbReference>
<sequence length="520" mass="56973">MAESSGSIEAPSSNCSFSTSSNMMSSSFMDLLSSDHFLMTTNTNSSSISSSFGDRIGSVPKFKSLSPPTLPLSPPPVSPSSYFAIPHGLSPTDFLDSPVLLSGSHLLPSPTTGSFPYSSFNWKNNASSNQNQQGVKNEEKNYSDFSFQTQKNSANITAQTNQPQLSWNYQEPANNQDGQNGIVISEFQTSYQKGGIQSGFNQHNQSPLTLKEGRKSSDDGYNWRKYGQKQVKGSENPRSYYKCTFPNCLTKKKVEMSLEGQITEIVYKGSHNHPKPQATRGSSSLASYNAQEKDVQDQSYGSNATGQMDSVVTAENSSVSIGDGYEFDQGNSGRRGDFDDDEPDAKRWKTECDSEGISAPGNKTVREPRVVVQTTSDIDILDDGYRWRKYGQKVVKGNPNPRSYYKCTSPGCPVRKHVERASNDIRSVITTYEGKHNHDVPAARGSGNRLASSNANNNAGMAIRPAAIPMRSIRPPTTQSQAPYTLEMLQQNNPGNSFSFGNYVGSFMNQSQDNVFTNAK</sequence>
<dbReference type="FunFam" id="2.20.25.80:FF:000001">
    <property type="entry name" value="WRKY transcription factor 33"/>
    <property type="match status" value="1"/>
</dbReference>
<name>A0AAV3NSE0_LITER</name>
<keyword evidence="4 9" id="KW-0238">DNA-binding</keyword>
<dbReference type="EMBL" id="BAABME010030555">
    <property type="protein sequence ID" value="GAA0141878.1"/>
    <property type="molecule type" value="Genomic_DNA"/>
</dbReference>
<feature type="domain" description="WRKY" evidence="8">
    <location>
        <begin position="376"/>
        <end position="441"/>
    </location>
</feature>
<feature type="compositionally biased region" description="Polar residues" evidence="7">
    <location>
        <begin position="279"/>
        <end position="290"/>
    </location>
</feature>
<evidence type="ECO:0000313" key="10">
    <source>
        <dbReference type="Proteomes" id="UP001454036"/>
    </source>
</evidence>
<evidence type="ECO:0000256" key="1">
    <source>
        <dbReference type="ARBA" id="ARBA00004123"/>
    </source>
</evidence>
<accession>A0AAV3NSE0</accession>
<dbReference type="InterPro" id="IPR003657">
    <property type="entry name" value="WRKY_dom"/>
</dbReference>
<feature type="region of interest" description="Disordered" evidence="7">
    <location>
        <begin position="268"/>
        <end position="362"/>
    </location>
</feature>
<dbReference type="PROSITE" id="PS50811">
    <property type="entry name" value="WRKY"/>
    <property type="match status" value="2"/>
</dbReference>
<gene>
    <name evidence="9" type="ORF">LIER_42684</name>
</gene>
<dbReference type="GO" id="GO:0005634">
    <property type="term" value="C:nucleus"/>
    <property type="evidence" value="ECO:0007669"/>
    <property type="project" value="UniProtKB-SubCell"/>
</dbReference>
<evidence type="ECO:0000256" key="6">
    <source>
        <dbReference type="ARBA" id="ARBA00023242"/>
    </source>
</evidence>
<dbReference type="SUPFAM" id="SSF118290">
    <property type="entry name" value="WRKY DNA-binding domain"/>
    <property type="match status" value="2"/>
</dbReference>
<evidence type="ECO:0000256" key="2">
    <source>
        <dbReference type="ARBA" id="ARBA00022737"/>
    </source>
</evidence>
<organism evidence="9 10">
    <name type="scientific">Lithospermum erythrorhizon</name>
    <name type="common">Purple gromwell</name>
    <name type="synonym">Lithospermum officinale var. erythrorhizon</name>
    <dbReference type="NCBI Taxonomy" id="34254"/>
    <lineage>
        <taxon>Eukaryota</taxon>
        <taxon>Viridiplantae</taxon>
        <taxon>Streptophyta</taxon>
        <taxon>Embryophyta</taxon>
        <taxon>Tracheophyta</taxon>
        <taxon>Spermatophyta</taxon>
        <taxon>Magnoliopsida</taxon>
        <taxon>eudicotyledons</taxon>
        <taxon>Gunneridae</taxon>
        <taxon>Pentapetalae</taxon>
        <taxon>asterids</taxon>
        <taxon>lamiids</taxon>
        <taxon>Boraginales</taxon>
        <taxon>Boraginaceae</taxon>
        <taxon>Boraginoideae</taxon>
        <taxon>Lithospermeae</taxon>
        <taxon>Lithospermum</taxon>
    </lineage>
</organism>
<keyword evidence="6" id="KW-0539">Nucleus</keyword>
<dbReference type="InterPro" id="IPR036576">
    <property type="entry name" value="WRKY_dom_sf"/>
</dbReference>
<keyword evidence="5" id="KW-0804">Transcription</keyword>
<dbReference type="GO" id="GO:0043565">
    <property type="term" value="F:sequence-specific DNA binding"/>
    <property type="evidence" value="ECO:0007669"/>
    <property type="project" value="InterPro"/>
</dbReference>
<comment type="subcellular location">
    <subcellularLocation>
        <location evidence="1">Nucleus</location>
    </subcellularLocation>
</comment>
<evidence type="ECO:0000256" key="7">
    <source>
        <dbReference type="SAM" id="MobiDB-lite"/>
    </source>
</evidence>
<feature type="compositionally biased region" description="Polar residues" evidence="7">
    <location>
        <begin position="297"/>
        <end position="320"/>
    </location>
</feature>
<feature type="domain" description="WRKY" evidence="8">
    <location>
        <begin position="218"/>
        <end position="276"/>
    </location>
</feature>
<evidence type="ECO:0000259" key="8">
    <source>
        <dbReference type="PROSITE" id="PS50811"/>
    </source>
</evidence>
<dbReference type="FunFam" id="2.20.25.80:FF:000006">
    <property type="entry name" value="WRKY transcription factor"/>
    <property type="match status" value="1"/>
</dbReference>
<keyword evidence="10" id="KW-1185">Reference proteome</keyword>
<proteinExistence type="predicted"/>
<keyword evidence="2" id="KW-0677">Repeat</keyword>
<dbReference type="Proteomes" id="UP001454036">
    <property type="component" value="Unassembled WGS sequence"/>
</dbReference>
<protein>
    <submittedName>
        <fullName evidence="9">DNA-binding transcription factor</fullName>
    </submittedName>
</protein>
<reference evidence="9 10" key="1">
    <citation type="submission" date="2024-01" db="EMBL/GenBank/DDBJ databases">
        <title>The complete chloroplast genome sequence of Lithospermum erythrorhizon: insights into the phylogenetic relationship among Boraginaceae species and the maternal lineages of purple gromwells.</title>
        <authorList>
            <person name="Okada T."/>
            <person name="Watanabe K."/>
        </authorList>
    </citation>
    <scope>NUCLEOTIDE SEQUENCE [LARGE SCALE GENOMIC DNA]</scope>
</reference>
<comment type="caution">
    <text evidence="9">The sequence shown here is derived from an EMBL/GenBank/DDBJ whole genome shotgun (WGS) entry which is preliminary data.</text>
</comment>
<dbReference type="AlphaFoldDB" id="A0AAV3NSE0"/>
<evidence type="ECO:0000256" key="3">
    <source>
        <dbReference type="ARBA" id="ARBA00023015"/>
    </source>
</evidence>
<evidence type="ECO:0000313" key="9">
    <source>
        <dbReference type="EMBL" id="GAA0141878.1"/>
    </source>
</evidence>
<dbReference type="InterPro" id="IPR044810">
    <property type="entry name" value="WRKY_plant"/>
</dbReference>